<dbReference type="RefSeq" id="WP_013170952.1">
    <property type="nucleotide sequence ID" value="NC_014218.1"/>
</dbReference>
<evidence type="ECO:0000313" key="1">
    <source>
        <dbReference type="EMBL" id="ADH93468.1"/>
    </source>
</evidence>
<reference evidence="1 2" key="1">
    <citation type="journal article" date="2010" name="Stand. Genomic Sci.">
        <title>Complete genome sequence of Arcanobacterium haemolyticum type strain (11018).</title>
        <authorList>
            <person name="Yasawong M."/>
            <person name="Teshima H."/>
            <person name="Lapidus A."/>
            <person name="Nolan M."/>
            <person name="Lucas S."/>
            <person name="Glavina Del Rio T."/>
            <person name="Tice H."/>
            <person name="Cheng J."/>
            <person name="Bruce D."/>
            <person name="Detter C."/>
            <person name="Tapia R."/>
            <person name="Han C."/>
            <person name="Goodwin L."/>
            <person name="Pitluck S."/>
            <person name="Liolios K."/>
            <person name="Ivanova N."/>
            <person name="Mavromatis K."/>
            <person name="Mikhailova N."/>
            <person name="Pati A."/>
            <person name="Chen A."/>
            <person name="Palaniappan K."/>
            <person name="Land M."/>
            <person name="Hauser L."/>
            <person name="Chang Y."/>
            <person name="Jeffries C."/>
            <person name="Rohde M."/>
            <person name="Sikorski J."/>
            <person name="Pukall R."/>
            <person name="Goker M."/>
            <person name="Woyke T."/>
            <person name="Bristow J."/>
            <person name="Eisen J."/>
            <person name="Markowitz V."/>
            <person name="Hugenholtz P."/>
            <person name="Kyrpides N."/>
            <person name="Klenk H."/>
        </authorList>
    </citation>
    <scope>NUCLEOTIDE SEQUENCE [LARGE SCALE GENOMIC DNA]</scope>
    <source>
        <strain evidence="2">ATCC 9345 / DSM 20595 / CCUG 17215 / LMG 16163 / NBRC 15585 / NCTC 8452 / 11018</strain>
    </source>
</reference>
<protein>
    <recommendedName>
        <fullName evidence="3">UDP-N-acetylglucosamine diphosphorylase</fullName>
    </recommendedName>
</protein>
<proteinExistence type="predicted"/>
<name>D7BLD8_ARCHD</name>
<dbReference type="Proteomes" id="UP000000376">
    <property type="component" value="Chromosome"/>
</dbReference>
<gene>
    <name evidence="1" type="ordered locus">Arch_1789</name>
</gene>
<evidence type="ECO:0008006" key="3">
    <source>
        <dbReference type="Google" id="ProtNLM"/>
    </source>
</evidence>
<evidence type="ECO:0000313" key="2">
    <source>
        <dbReference type="Proteomes" id="UP000000376"/>
    </source>
</evidence>
<dbReference type="HOGENOM" id="CLU_077119_1_0_11"/>
<keyword evidence="2" id="KW-1185">Reference proteome</keyword>
<dbReference type="InterPro" id="IPR032344">
    <property type="entry name" value="DUF4862"/>
</dbReference>
<dbReference type="EMBL" id="CP002045">
    <property type="protein sequence ID" value="ADH93468.1"/>
    <property type="molecule type" value="Genomic_DNA"/>
</dbReference>
<accession>D7BLD8</accession>
<dbReference type="Pfam" id="PF16154">
    <property type="entry name" value="DUF4862"/>
    <property type="match status" value="1"/>
</dbReference>
<organism evidence="1 2">
    <name type="scientific">Arcanobacterium haemolyticum (strain ATCC 9345 / DSM 20595 / CCM 5947 / CCUG 17215 / LMG 16163 / NBRC 15585 / NCTC 8452 / 11018)</name>
    <dbReference type="NCBI Taxonomy" id="644284"/>
    <lineage>
        <taxon>Bacteria</taxon>
        <taxon>Bacillati</taxon>
        <taxon>Actinomycetota</taxon>
        <taxon>Actinomycetes</taxon>
        <taxon>Actinomycetales</taxon>
        <taxon>Actinomycetaceae</taxon>
        <taxon>Arcanobacterium</taxon>
    </lineage>
</organism>
<dbReference type="KEGG" id="ahe:Arch_1789"/>
<sequence>MAVPFIVGAYASLPASRSEQEDFYGALAAQPWVNGLEIPFRARISDDVEWFASQLSEHFSTNMLTPIPGVMHKLGENSGFGLASNDGGGRAAALDYLLNASWAIKEVNDAANRQVFTHVALHSAPTGGAHADAFARSLEVASQWDWDGARLVIEHQDEFIEGQDPQKGFLSLADEMRVAADHGIQVVINWGRSAIEGRNPDTPLAHVQVAGDAGVLGGVIFSGAHDQPNSFGPAWNDDHVPLHEDEPTSLMTAARVDAVATAARAYPVSLLGAKVSIGADVPLSTRLDMLRHIAMSAGSVTGSQIG</sequence>
<dbReference type="eggNOG" id="COG0648">
    <property type="taxonomic scope" value="Bacteria"/>
</dbReference>
<dbReference type="AlphaFoldDB" id="D7BLD8"/>
<dbReference type="STRING" id="644284.Arch_1789"/>